<name>A0ABT0PJ54_9GAMM</name>
<keyword evidence="1" id="KW-1133">Transmembrane helix</keyword>
<sequence length="122" mass="14349">MSETLFADLKRIGIKEELAARVSSALDPDHIATKRDVLIMQEALLQHQKQMMDECRHLEQKSDERYYELKTEMVKGFADVRTEMADIRTEMGSMHRQYWITFGGLITTIITVFAVNWYFHTF</sequence>
<evidence type="ECO:0008006" key="4">
    <source>
        <dbReference type="Google" id="ProtNLM"/>
    </source>
</evidence>
<proteinExistence type="predicted"/>
<evidence type="ECO:0000313" key="2">
    <source>
        <dbReference type="EMBL" id="MCL6270772.1"/>
    </source>
</evidence>
<gene>
    <name evidence="2" type="ORF">M3P05_12640</name>
</gene>
<keyword evidence="1" id="KW-0472">Membrane</keyword>
<keyword evidence="1" id="KW-0812">Transmembrane</keyword>
<evidence type="ECO:0000256" key="1">
    <source>
        <dbReference type="SAM" id="Phobius"/>
    </source>
</evidence>
<feature type="transmembrane region" description="Helical" evidence="1">
    <location>
        <begin position="98"/>
        <end position="119"/>
    </location>
</feature>
<evidence type="ECO:0000313" key="3">
    <source>
        <dbReference type="Proteomes" id="UP001203338"/>
    </source>
</evidence>
<reference evidence="2 3" key="1">
    <citation type="submission" date="2022-05" db="EMBL/GenBank/DDBJ databases">
        <authorList>
            <person name="Park J.-S."/>
        </authorList>
    </citation>
    <scope>NUCLEOTIDE SEQUENCE [LARGE SCALE GENOMIC DNA]</scope>
    <source>
        <strain evidence="2 3">2012CJ34-2</strain>
    </source>
</reference>
<comment type="caution">
    <text evidence="2">The sequence shown here is derived from an EMBL/GenBank/DDBJ whole genome shotgun (WGS) entry which is preliminary data.</text>
</comment>
<keyword evidence="3" id="KW-1185">Reference proteome</keyword>
<dbReference type="Proteomes" id="UP001203338">
    <property type="component" value="Unassembled WGS sequence"/>
</dbReference>
<dbReference type="EMBL" id="JAMFLX010000016">
    <property type="protein sequence ID" value="MCL6270772.1"/>
    <property type="molecule type" value="Genomic_DNA"/>
</dbReference>
<organism evidence="2 3">
    <name type="scientific">Parendozoicomonas callyspongiae</name>
    <dbReference type="NCBI Taxonomy" id="2942213"/>
    <lineage>
        <taxon>Bacteria</taxon>
        <taxon>Pseudomonadati</taxon>
        <taxon>Pseudomonadota</taxon>
        <taxon>Gammaproteobacteria</taxon>
        <taxon>Oceanospirillales</taxon>
        <taxon>Endozoicomonadaceae</taxon>
        <taxon>Parendozoicomonas</taxon>
    </lineage>
</organism>
<dbReference type="RefSeq" id="WP_249700058.1">
    <property type="nucleotide sequence ID" value="NZ_JAMFLX010000016.1"/>
</dbReference>
<protein>
    <recommendedName>
        <fullName evidence="4">DUF1640 domain-containing protein</fullName>
    </recommendedName>
</protein>
<accession>A0ABT0PJ54</accession>